<proteinExistence type="predicted"/>
<dbReference type="PANTHER" id="PTHR46409:SF1">
    <property type="entry name" value="HTH PSQ-TYPE DOMAIN-CONTAINING PROTEIN"/>
    <property type="match status" value="1"/>
</dbReference>
<dbReference type="PANTHER" id="PTHR46409">
    <property type="entry name" value="HTH PSQ-TYPE DOMAIN-CONTAINING PROTEIN"/>
    <property type="match status" value="1"/>
</dbReference>
<organism evidence="1 2">
    <name type="scientific">Amphibalanus amphitrite</name>
    <name type="common">Striped barnacle</name>
    <name type="synonym">Balanus amphitrite</name>
    <dbReference type="NCBI Taxonomy" id="1232801"/>
    <lineage>
        <taxon>Eukaryota</taxon>
        <taxon>Metazoa</taxon>
        <taxon>Ecdysozoa</taxon>
        <taxon>Arthropoda</taxon>
        <taxon>Crustacea</taxon>
        <taxon>Multicrustacea</taxon>
        <taxon>Cirripedia</taxon>
        <taxon>Thoracica</taxon>
        <taxon>Thoracicalcarea</taxon>
        <taxon>Balanomorpha</taxon>
        <taxon>Balanoidea</taxon>
        <taxon>Balanidae</taxon>
        <taxon>Amphibalaninae</taxon>
        <taxon>Amphibalanus</taxon>
    </lineage>
</organism>
<evidence type="ECO:0000313" key="2">
    <source>
        <dbReference type="Proteomes" id="UP000440578"/>
    </source>
</evidence>
<dbReference type="OrthoDB" id="6617942at2759"/>
<dbReference type="EMBL" id="VIIS01001822">
    <property type="protein sequence ID" value="KAF0292331.1"/>
    <property type="molecule type" value="Genomic_DNA"/>
</dbReference>
<reference evidence="1 2" key="1">
    <citation type="submission" date="2019-07" db="EMBL/GenBank/DDBJ databases">
        <title>Draft genome assembly of a fouling barnacle, Amphibalanus amphitrite (Darwin, 1854): The first reference genome for Thecostraca.</title>
        <authorList>
            <person name="Kim W."/>
        </authorList>
    </citation>
    <scope>NUCLEOTIDE SEQUENCE [LARGE SCALE GENOMIC DNA]</scope>
    <source>
        <strain evidence="1">SNU_AA5</strain>
        <tissue evidence="1">Soma without cirri and trophi</tissue>
    </source>
</reference>
<name>A0A6A4VSP5_AMPAM</name>
<dbReference type="AlphaFoldDB" id="A0A6A4VSP5"/>
<dbReference type="Proteomes" id="UP000440578">
    <property type="component" value="Unassembled WGS sequence"/>
</dbReference>
<keyword evidence="2" id="KW-1185">Reference proteome</keyword>
<sequence>MLAGPVHQLPMAQFRPLSGAELPEVPPDVLSGLSKDLHLLLECASAVASGNGTAVAHRQHGKLNMARWHTAQSRLLRVYMSEQCPSDDLTTLAVYVVTVYVPAIMSIRHQPDLVEAPKHLYNQLERQRRHLSGVALDTVQQSVRRNGYMAHPEAVLLAMLGDDDDDVRHQAVQLVQGGTRAPKAGQGQVLQGPRT</sequence>
<evidence type="ECO:0000313" key="1">
    <source>
        <dbReference type="EMBL" id="KAF0292331.1"/>
    </source>
</evidence>
<protein>
    <submittedName>
        <fullName evidence="1">Uncharacterized protein</fullName>
    </submittedName>
</protein>
<accession>A0A6A4VSP5</accession>
<gene>
    <name evidence="1" type="ORF">FJT64_009680</name>
</gene>
<comment type="caution">
    <text evidence="1">The sequence shown here is derived from an EMBL/GenBank/DDBJ whole genome shotgun (WGS) entry which is preliminary data.</text>
</comment>